<comment type="caution">
    <text evidence="1">The sequence shown here is derived from an EMBL/GenBank/DDBJ whole genome shotgun (WGS) entry which is preliminary data.</text>
</comment>
<gene>
    <name evidence="1" type="ORF">LCGC14_2571180</name>
</gene>
<dbReference type="AlphaFoldDB" id="A0A0F9AHN3"/>
<reference evidence="1" key="1">
    <citation type="journal article" date="2015" name="Nature">
        <title>Complex archaea that bridge the gap between prokaryotes and eukaryotes.</title>
        <authorList>
            <person name="Spang A."/>
            <person name="Saw J.H."/>
            <person name="Jorgensen S.L."/>
            <person name="Zaremba-Niedzwiedzka K."/>
            <person name="Martijn J."/>
            <person name="Lind A.E."/>
            <person name="van Eijk R."/>
            <person name="Schleper C."/>
            <person name="Guy L."/>
            <person name="Ettema T.J."/>
        </authorList>
    </citation>
    <scope>NUCLEOTIDE SEQUENCE</scope>
</reference>
<evidence type="ECO:0000313" key="1">
    <source>
        <dbReference type="EMBL" id="KKL08905.1"/>
    </source>
</evidence>
<sequence>MLKWKSIKLDTFVQGEEEIKDVLAGMSGKNRVIKFLLADSETGCQVRVYRDADQIVDIDSVMLSIATTPAFRFTLPMDLSLSEGQLCKVGYYGLSAGATTPDIAIGYEEAD</sequence>
<name>A0A0F9AHN3_9ZZZZ</name>
<organism evidence="1">
    <name type="scientific">marine sediment metagenome</name>
    <dbReference type="NCBI Taxonomy" id="412755"/>
    <lineage>
        <taxon>unclassified sequences</taxon>
        <taxon>metagenomes</taxon>
        <taxon>ecological metagenomes</taxon>
    </lineage>
</organism>
<protein>
    <submittedName>
        <fullName evidence="1">Uncharacterized protein</fullName>
    </submittedName>
</protein>
<accession>A0A0F9AHN3</accession>
<proteinExistence type="predicted"/>
<dbReference type="EMBL" id="LAZR01042696">
    <property type="protein sequence ID" value="KKL08905.1"/>
    <property type="molecule type" value="Genomic_DNA"/>
</dbReference>